<accession>A0A0H5Q495</accession>
<proteinExistence type="predicted"/>
<evidence type="ECO:0000313" key="1">
    <source>
        <dbReference type="EMBL" id="CRY96713.1"/>
    </source>
</evidence>
<reference evidence="1" key="2">
    <citation type="submission" date="2015-07" db="EMBL/GenBank/DDBJ databases">
        <title>Plasmids, circular viruses and viroids from rat gut.</title>
        <authorList>
            <person name="Jorgensen T.J."/>
            <person name="Hansen M.A."/>
            <person name="Xu Z."/>
            <person name="Tabak M.A."/>
            <person name="Sorensen S.J."/>
            <person name="Hansen L.H."/>
        </authorList>
    </citation>
    <scope>NUCLEOTIDE SEQUENCE</scope>
    <source>
        <strain evidence="1">RGFK1226</strain>
    </source>
</reference>
<protein>
    <submittedName>
        <fullName evidence="1">Uncharacterized protein</fullName>
    </submittedName>
</protein>
<dbReference type="EMBL" id="LN853799">
    <property type="protein sequence ID" value="CRY96713.1"/>
    <property type="molecule type" value="Genomic_DNA"/>
</dbReference>
<reference evidence="1" key="1">
    <citation type="submission" date="2015-06" db="EMBL/GenBank/DDBJ databases">
        <authorList>
            <person name="Joergensen T."/>
        </authorList>
    </citation>
    <scope>NUCLEOTIDE SEQUENCE</scope>
    <source>
        <strain evidence="1">RGFK1226</strain>
    </source>
</reference>
<dbReference type="AlphaFoldDB" id="A0A0H5Q495"/>
<name>A0A0H5Q495_9ZZZZ</name>
<organism evidence="1">
    <name type="scientific">uncultured prokaryote</name>
    <dbReference type="NCBI Taxonomy" id="198431"/>
    <lineage>
        <taxon>unclassified sequences</taxon>
        <taxon>environmental samples</taxon>
    </lineage>
</organism>
<sequence length="86" mass="9749">MIRIDVYQHGAGFKVRAHHHAADMDGACNDDCEEYSVQRCYPERYASPRDVREMLAIMSASSLREKGIGHVEFLTHCGYEDALLGF</sequence>